<dbReference type="InterPro" id="IPR036291">
    <property type="entry name" value="NAD(P)-bd_dom_sf"/>
</dbReference>
<dbReference type="Pfam" id="PF13561">
    <property type="entry name" value="adh_short_C2"/>
    <property type="match status" value="1"/>
</dbReference>
<dbReference type="GO" id="GO:0016491">
    <property type="term" value="F:oxidoreductase activity"/>
    <property type="evidence" value="ECO:0007669"/>
    <property type="project" value="UniProtKB-KW"/>
</dbReference>
<dbReference type="PRINTS" id="PR00081">
    <property type="entry name" value="GDHRDH"/>
</dbReference>
<accession>A0A285NBX9</accession>
<protein>
    <submittedName>
        <fullName evidence="3">3-oxoacyl-[acyl-carrier protein] reductase</fullName>
    </submittedName>
</protein>
<name>A0A285NBX9_9HYPH</name>
<reference evidence="3 4" key="1">
    <citation type="submission" date="2017-09" db="EMBL/GenBank/DDBJ databases">
        <authorList>
            <person name="Ehlers B."/>
            <person name="Leendertz F.H."/>
        </authorList>
    </citation>
    <scope>NUCLEOTIDE SEQUENCE [LARGE SCALE GENOMIC DNA]</scope>
    <source>
        <strain evidence="3 4">DSM 18289</strain>
    </source>
</reference>
<evidence type="ECO:0000313" key="4">
    <source>
        <dbReference type="Proteomes" id="UP000219439"/>
    </source>
</evidence>
<dbReference type="PANTHER" id="PTHR43639:SF1">
    <property type="entry name" value="SHORT-CHAIN DEHYDROGENASE_REDUCTASE FAMILY PROTEIN"/>
    <property type="match status" value="1"/>
</dbReference>
<keyword evidence="2" id="KW-0560">Oxidoreductase</keyword>
<comment type="similarity">
    <text evidence="1">Belongs to the short-chain dehydrogenases/reductases (SDR) family.</text>
</comment>
<gene>
    <name evidence="3" type="ORF">SAMN06265368_0053</name>
</gene>
<evidence type="ECO:0000256" key="2">
    <source>
        <dbReference type="ARBA" id="ARBA00023002"/>
    </source>
</evidence>
<dbReference type="AlphaFoldDB" id="A0A285NBX9"/>
<proteinExistence type="inferred from homology"/>
<evidence type="ECO:0000256" key="1">
    <source>
        <dbReference type="ARBA" id="ARBA00006484"/>
    </source>
</evidence>
<dbReference type="FunFam" id="3.40.50.720:FF:000084">
    <property type="entry name" value="Short-chain dehydrogenase reductase"/>
    <property type="match status" value="1"/>
</dbReference>
<sequence>MTDQKAMGRLADKVAIITGAASGFGEGMARRFAQEGAKVVVADLNDEGAQKVADEIGGVAVGVDVTKAADIDKMVEAALELGSLDILINNAGFTHRNQPMLDVDEETFDRIFDVNVKAIFLAAKRVVPIMEEQGGGVIINTASTAGLRPRPGLVWYNSSKGAAISMTKSMAVELAPKQIRVNALCPVAGPTGMLHLFMGEDTPEKREMFKDSIPIGRLSSPQDMANAALYLSSDEANFITGVALEVDGGRCI</sequence>
<keyword evidence="4" id="KW-1185">Reference proteome</keyword>
<organism evidence="3 4">
    <name type="scientific">Cohaesibacter gelatinilyticus</name>
    <dbReference type="NCBI Taxonomy" id="372072"/>
    <lineage>
        <taxon>Bacteria</taxon>
        <taxon>Pseudomonadati</taxon>
        <taxon>Pseudomonadota</taxon>
        <taxon>Alphaproteobacteria</taxon>
        <taxon>Hyphomicrobiales</taxon>
        <taxon>Cohaesibacteraceae</taxon>
    </lineage>
</organism>
<dbReference type="PROSITE" id="PS00061">
    <property type="entry name" value="ADH_SHORT"/>
    <property type="match status" value="1"/>
</dbReference>
<dbReference type="EMBL" id="OBEL01000001">
    <property type="protein sequence ID" value="SNZ05181.1"/>
    <property type="molecule type" value="Genomic_DNA"/>
</dbReference>
<evidence type="ECO:0000313" key="3">
    <source>
        <dbReference type="EMBL" id="SNZ05181.1"/>
    </source>
</evidence>
<dbReference type="PANTHER" id="PTHR43639">
    <property type="entry name" value="OXIDOREDUCTASE, SHORT-CHAIN DEHYDROGENASE/REDUCTASE FAMILY (AFU_ORTHOLOGUE AFUA_5G02870)"/>
    <property type="match status" value="1"/>
</dbReference>
<dbReference type="InterPro" id="IPR020904">
    <property type="entry name" value="Sc_DH/Rdtase_CS"/>
</dbReference>
<dbReference type="Gene3D" id="3.40.50.720">
    <property type="entry name" value="NAD(P)-binding Rossmann-like Domain"/>
    <property type="match status" value="1"/>
</dbReference>
<dbReference type="NCBIfam" id="NF005559">
    <property type="entry name" value="PRK07231.1"/>
    <property type="match status" value="1"/>
</dbReference>
<dbReference type="PRINTS" id="PR00080">
    <property type="entry name" value="SDRFAMILY"/>
</dbReference>
<dbReference type="SUPFAM" id="SSF51735">
    <property type="entry name" value="NAD(P)-binding Rossmann-fold domains"/>
    <property type="match status" value="1"/>
</dbReference>
<dbReference type="CDD" id="cd05345">
    <property type="entry name" value="BKR_3_SDR_c"/>
    <property type="match status" value="1"/>
</dbReference>
<dbReference type="Proteomes" id="UP000219439">
    <property type="component" value="Unassembled WGS sequence"/>
</dbReference>
<dbReference type="InterPro" id="IPR002347">
    <property type="entry name" value="SDR_fam"/>
</dbReference>